<sequence>MATKARAPATAPIKGRGAASYVPGRYEATTIEACDDGWDARDPGDDTAPAPHPDTRVHEEAARGIISRNQSPDLGFDQSINPYRGCEHGCVYCYARPSHAWVNLSPGLDFETRLFAKTNAAERLRAELSRKGYRCSPIALGVNTDAYQPIERRYRITRELIEVLAEFRHPFRLVTKSALVQRDLDLLAPLAAQGLVNAHVSVTTLDNRLSARMEPRACAPHTRLRTIRALADAGVPVGVLVAPVVPAITDHELESILEAAHEAGARAAGYALLRLPHELGEIWKEWLQLHFPDRAAHVMSLVRQMRGGRDYDGGFGRRMQGQGPFAQLLAQRFARTRRRLGFPGLPPLDTSAFGVPPAPGAQGQLF</sequence>
<comment type="caution">
    <text evidence="6">The sequence shown here is derived from an EMBL/GenBank/DDBJ whole genome shotgun (WGS) entry which is preliminary data.</text>
</comment>
<keyword evidence="3" id="KW-0411">Iron-sulfur</keyword>
<dbReference type="SUPFAM" id="SSF102114">
    <property type="entry name" value="Radical SAM enzymes"/>
    <property type="match status" value="1"/>
</dbReference>
<evidence type="ECO:0000256" key="3">
    <source>
        <dbReference type="ARBA" id="ARBA00023014"/>
    </source>
</evidence>
<dbReference type="Proteomes" id="UP000315949">
    <property type="component" value="Unassembled WGS sequence"/>
</dbReference>
<reference evidence="6 7" key="1">
    <citation type="submission" date="2019-07" db="EMBL/GenBank/DDBJ databases">
        <title>Luteimonas sp. YD-1 nov., isolated from acidic soil.</title>
        <authorList>
            <person name="Zhou J."/>
        </authorList>
    </citation>
    <scope>NUCLEOTIDE SEQUENCE [LARGE SCALE GENOMIC DNA]</scope>
    <source>
        <strain evidence="6 7">YD-1</strain>
    </source>
</reference>
<dbReference type="SFLD" id="SFLDS00029">
    <property type="entry name" value="Radical_SAM"/>
    <property type="match status" value="1"/>
</dbReference>
<proteinExistence type="predicted"/>
<feature type="domain" description="Radical SAM core" evidence="5">
    <location>
        <begin position="72"/>
        <end position="309"/>
    </location>
</feature>
<evidence type="ECO:0000256" key="2">
    <source>
        <dbReference type="ARBA" id="ARBA00023004"/>
    </source>
</evidence>
<evidence type="ECO:0000313" key="6">
    <source>
        <dbReference type="EMBL" id="TWT18277.1"/>
    </source>
</evidence>
<keyword evidence="7" id="KW-1185">Reference proteome</keyword>
<accession>A0A5C5TXA5</accession>
<dbReference type="GO" id="GO:0051536">
    <property type="term" value="F:iron-sulfur cluster binding"/>
    <property type="evidence" value="ECO:0007669"/>
    <property type="project" value="UniProtKB-KW"/>
</dbReference>
<dbReference type="SMART" id="SM00729">
    <property type="entry name" value="Elp3"/>
    <property type="match status" value="1"/>
</dbReference>
<evidence type="ECO:0000256" key="4">
    <source>
        <dbReference type="SAM" id="MobiDB-lite"/>
    </source>
</evidence>
<keyword evidence="2" id="KW-0408">Iron</keyword>
<dbReference type="InterPro" id="IPR040086">
    <property type="entry name" value="MJ0683-like"/>
</dbReference>
<evidence type="ECO:0000256" key="1">
    <source>
        <dbReference type="ARBA" id="ARBA00022723"/>
    </source>
</evidence>
<dbReference type="Pfam" id="PF04055">
    <property type="entry name" value="Radical_SAM"/>
    <property type="match status" value="1"/>
</dbReference>
<dbReference type="PANTHER" id="PTHR43432:SF3">
    <property type="entry name" value="SLR0285 PROTEIN"/>
    <property type="match status" value="1"/>
</dbReference>
<dbReference type="NCBIfam" id="NF033668">
    <property type="entry name" value="rSAM_PA0069"/>
    <property type="match status" value="1"/>
</dbReference>
<evidence type="ECO:0000259" key="5">
    <source>
        <dbReference type="PROSITE" id="PS51918"/>
    </source>
</evidence>
<dbReference type="PROSITE" id="PS51918">
    <property type="entry name" value="RADICAL_SAM"/>
    <property type="match status" value="1"/>
</dbReference>
<feature type="region of interest" description="Disordered" evidence="4">
    <location>
        <begin position="36"/>
        <end position="56"/>
    </location>
</feature>
<dbReference type="EMBL" id="VOHE01000005">
    <property type="protein sequence ID" value="TWT18277.1"/>
    <property type="molecule type" value="Genomic_DNA"/>
</dbReference>
<dbReference type="InterPro" id="IPR007197">
    <property type="entry name" value="rSAM"/>
</dbReference>
<dbReference type="InterPro" id="IPR058240">
    <property type="entry name" value="rSAM_sf"/>
</dbReference>
<dbReference type="CDD" id="cd01335">
    <property type="entry name" value="Radical_SAM"/>
    <property type="match status" value="1"/>
</dbReference>
<gene>
    <name evidence="6" type="ORF">FQY79_10310</name>
</gene>
<dbReference type="SFLD" id="SFLDG01084">
    <property type="entry name" value="Uncharacterised_Radical_SAM_Su"/>
    <property type="match status" value="1"/>
</dbReference>
<keyword evidence="1" id="KW-0479">Metal-binding</keyword>
<dbReference type="GO" id="GO:0003824">
    <property type="term" value="F:catalytic activity"/>
    <property type="evidence" value="ECO:0007669"/>
    <property type="project" value="InterPro"/>
</dbReference>
<dbReference type="AlphaFoldDB" id="A0A5C5TXA5"/>
<name>A0A5C5TXA5_9GAMM</name>
<dbReference type="InterPro" id="IPR006638">
    <property type="entry name" value="Elp3/MiaA/NifB-like_rSAM"/>
</dbReference>
<organism evidence="6 7">
    <name type="scientific">Luteimonas wenzhouensis</name>
    <dbReference type="NCBI Taxonomy" id="2599615"/>
    <lineage>
        <taxon>Bacteria</taxon>
        <taxon>Pseudomonadati</taxon>
        <taxon>Pseudomonadota</taxon>
        <taxon>Gammaproteobacteria</taxon>
        <taxon>Lysobacterales</taxon>
        <taxon>Lysobacteraceae</taxon>
        <taxon>Luteimonas</taxon>
    </lineage>
</organism>
<evidence type="ECO:0000313" key="7">
    <source>
        <dbReference type="Proteomes" id="UP000315949"/>
    </source>
</evidence>
<dbReference type="OrthoDB" id="9785699at2"/>
<dbReference type="Gene3D" id="3.80.30.30">
    <property type="match status" value="1"/>
</dbReference>
<dbReference type="PANTHER" id="PTHR43432">
    <property type="entry name" value="SLR0285 PROTEIN"/>
    <property type="match status" value="1"/>
</dbReference>
<dbReference type="GO" id="GO:0046872">
    <property type="term" value="F:metal ion binding"/>
    <property type="evidence" value="ECO:0007669"/>
    <property type="project" value="UniProtKB-KW"/>
</dbReference>
<protein>
    <submittedName>
        <fullName evidence="6">PA0069 family radical SAM protein</fullName>
    </submittedName>
</protein>